<dbReference type="EMBL" id="JAPMOU010000002">
    <property type="protein sequence ID" value="MDE1460682.1"/>
    <property type="molecule type" value="Genomic_DNA"/>
</dbReference>
<reference evidence="1 2" key="1">
    <citation type="submission" date="2022-11" db="EMBL/GenBank/DDBJ databases">
        <title>Spartinivicinus poritis sp. nov., isolated from scleractinian coral Porites lutea.</title>
        <authorList>
            <person name="Zhang G."/>
            <person name="Cai L."/>
            <person name="Wei Q."/>
        </authorList>
    </citation>
    <scope>NUCLEOTIDE SEQUENCE [LARGE SCALE GENOMIC DNA]</scope>
    <source>
        <strain evidence="1 2">A2-2</strain>
    </source>
</reference>
<accession>A0ABT5U304</accession>
<evidence type="ECO:0000313" key="2">
    <source>
        <dbReference type="Proteomes" id="UP001528823"/>
    </source>
</evidence>
<comment type="caution">
    <text evidence="1">The sequence shown here is derived from an EMBL/GenBank/DDBJ whole genome shotgun (WGS) entry which is preliminary data.</text>
</comment>
<gene>
    <name evidence="1" type="ORF">ORQ98_01755</name>
</gene>
<dbReference type="Proteomes" id="UP001528823">
    <property type="component" value="Unassembled WGS sequence"/>
</dbReference>
<evidence type="ECO:0000313" key="1">
    <source>
        <dbReference type="EMBL" id="MDE1460682.1"/>
    </source>
</evidence>
<sequence>MNTMTLDAWCKPEGADHSTPLGKMTFRVSEQDHLKMEDAEEKLATSGEKEAMIPADMTSMEMELPEDCEALSDCSLRVYLRAEDERGFFHLVGHRAEDHALIYTNSVMVEQLG</sequence>
<protein>
    <submittedName>
        <fullName evidence="1">Uncharacterized protein</fullName>
    </submittedName>
</protein>
<dbReference type="RefSeq" id="WP_274687054.1">
    <property type="nucleotide sequence ID" value="NZ_JAPMOU010000002.1"/>
</dbReference>
<proteinExistence type="predicted"/>
<organism evidence="1 2">
    <name type="scientific">Spartinivicinus poritis</name>
    <dbReference type="NCBI Taxonomy" id="2994640"/>
    <lineage>
        <taxon>Bacteria</taxon>
        <taxon>Pseudomonadati</taxon>
        <taxon>Pseudomonadota</taxon>
        <taxon>Gammaproteobacteria</taxon>
        <taxon>Oceanospirillales</taxon>
        <taxon>Zooshikellaceae</taxon>
        <taxon>Spartinivicinus</taxon>
    </lineage>
</organism>
<name>A0ABT5U304_9GAMM</name>
<keyword evidence="2" id="KW-1185">Reference proteome</keyword>